<name>A0A2U8WFQ4_9HYPH</name>
<protein>
    <submittedName>
        <fullName evidence="2">Uncharacterized protein</fullName>
    </submittedName>
</protein>
<proteinExistence type="predicted"/>
<evidence type="ECO:0000313" key="2">
    <source>
        <dbReference type="EMBL" id="AWN44166.1"/>
    </source>
</evidence>
<keyword evidence="3" id="KW-1185">Reference proteome</keyword>
<reference evidence="3" key="1">
    <citation type="submission" date="2018-05" db="EMBL/GenBank/DDBJ databases">
        <title>Complete Genome Sequence of Methylobacterium sp. 17SD2-17.</title>
        <authorList>
            <person name="Srinivasan S."/>
        </authorList>
    </citation>
    <scope>NUCLEOTIDE SEQUENCE [LARGE SCALE GENOMIC DNA]</scope>
    <source>
        <strain evidence="3">17SD2-17</strain>
    </source>
</reference>
<feature type="compositionally biased region" description="Low complexity" evidence="1">
    <location>
        <begin position="23"/>
        <end position="39"/>
    </location>
</feature>
<gene>
    <name evidence="2" type="ORF">DK389_31220</name>
</gene>
<feature type="region of interest" description="Disordered" evidence="1">
    <location>
        <begin position="1"/>
        <end position="82"/>
    </location>
</feature>
<dbReference type="AlphaFoldDB" id="A0A2U8WFQ4"/>
<feature type="compositionally biased region" description="Basic and acidic residues" evidence="1">
    <location>
        <begin position="73"/>
        <end position="82"/>
    </location>
</feature>
<feature type="compositionally biased region" description="Gly residues" evidence="1">
    <location>
        <begin position="1"/>
        <end position="10"/>
    </location>
</feature>
<accession>A0A2U8WFQ4</accession>
<sequence>MLTHARGGGTWAFRPDAYRDQAARPAPQATPAPAAGARRGSTEDRADLEVAAGLRRRGPIIGGRPPNGPALRARTERPGRAA</sequence>
<dbReference type="Proteomes" id="UP000245926">
    <property type="component" value="Chromosome"/>
</dbReference>
<organism evidence="2 3">
    <name type="scientific">Methylobacterium durans</name>
    <dbReference type="NCBI Taxonomy" id="2202825"/>
    <lineage>
        <taxon>Bacteria</taxon>
        <taxon>Pseudomonadati</taxon>
        <taxon>Pseudomonadota</taxon>
        <taxon>Alphaproteobacteria</taxon>
        <taxon>Hyphomicrobiales</taxon>
        <taxon>Methylobacteriaceae</taxon>
        <taxon>Methylobacterium</taxon>
    </lineage>
</organism>
<evidence type="ECO:0000313" key="3">
    <source>
        <dbReference type="Proteomes" id="UP000245926"/>
    </source>
</evidence>
<evidence type="ECO:0000256" key="1">
    <source>
        <dbReference type="SAM" id="MobiDB-lite"/>
    </source>
</evidence>
<dbReference type="EMBL" id="CP029550">
    <property type="protein sequence ID" value="AWN44166.1"/>
    <property type="molecule type" value="Genomic_DNA"/>
</dbReference>
<dbReference type="KEGG" id="mets:DK389_31220"/>